<keyword evidence="1" id="KW-0732">Signal</keyword>
<name>A0A0L0CCV5_LUCCU</name>
<evidence type="ECO:0000256" key="1">
    <source>
        <dbReference type="SAM" id="SignalP"/>
    </source>
</evidence>
<dbReference type="EMBL" id="JRES01000577">
    <property type="protein sequence ID" value="KNC30080.1"/>
    <property type="molecule type" value="Genomic_DNA"/>
</dbReference>
<evidence type="ECO:0000313" key="3">
    <source>
        <dbReference type="Proteomes" id="UP000037069"/>
    </source>
</evidence>
<organism evidence="2 3">
    <name type="scientific">Lucilia cuprina</name>
    <name type="common">Green bottle fly</name>
    <name type="synonym">Australian sheep blowfly</name>
    <dbReference type="NCBI Taxonomy" id="7375"/>
    <lineage>
        <taxon>Eukaryota</taxon>
        <taxon>Metazoa</taxon>
        <taxon>Ecdysozoa</taxon>
        <taxon>Arthropoda</taxon>
        <taxon>Hexapoda</taxon>
        <taxon>Insecta</taxon>
        <taxon>Pterygota</taxon>
        <taxon>Neoptera</taxon>
        <taxon>Endopterygota</taxon>
        <taxon>Diptera</taxon>
        <taxon>Brachycera</taxon>
        <taxon>Muscomorpha</taxon>
        <taxon>Oestroidea</taxon>
        <taxon>Calliphoridae</taxon>
        <taxon>Luciliinae</taxon>
        <taxon>Lucilia</taxon>
    </lineage>
</organism>
<feature type="signal peptide" evidence="1">
    <location>
        <begin position="1"/>
        <end position="16"/>
    </location>
</feature>
<feature type="chain" id="PRO_5005536175" description="Pupal cuticle protein G1A" evidence="1">
    <location>
        <begin position="17"/>
        <end position="398"/>
    </location>
</feature>
<dbReference type="OrthoDB" id="7765004at2759"/>
<dbReference type="Proteomes" id="UP000037069">
    <property type="component" value="Unassembled WGS sequence"/>
</dbReference>
<comment type="caution">
    <text evidence="2">The sequence shown here is derived from an EMBL/GenBank/DDBJ whole genome shotgun (WGS) entry which is preliminary data.</text>
</comment>
<dbReference type="PANTHER" id="PTHR34931:SF3">
    <property type="entry name" value="FI02976P-RELATED"/>
    <property type="match status" value="1"/>
</dbReference>
<dbReference type="AlphaFoldDB" id="A0A0L0CCV5"/>
<evidence type="ECO:0008006" key="4">
    <source>
        <dbReference type="Google" id="ProtNLM"/>
    </source>
</evidence>
<reference evidence="2 3" key="1">
    <citation type="journal article" date="2015" name="Nat. Commun.">
        <title>Lucilia cuprina genome unlocks parasitic fly biology to underpin future interventions.</title>
        <authorList>
            <person name="Anstead C.A."/>
            <person name="Korhonen P.K."/>
            <person name="Young N.D."/>
            <person name="Hall R.S."/>
            <person name="Jex A.R."/>
            <person name="Murali S.C."/>
            <person name="Hughes D.S."/>
            <person name="Lee S.F."/>
            <person name="Perry T."/>
            <person name="Stroehlein A.J."/>
            <person name="Ansell B.R."/>
            <person name="Breugelmans B."/>
            <person name="Hofmann A."/>
            <person name="Qu J."/>
            <person name="Dugan S."/>
            <person name="Lee S.L."/>
            <person name="Chao H."/>
            <person name="Dinh H."/>
            <person name="Han Y."/>
            <person name="Doddapaneni H.V."/>
            <person name="Worley K.C."/>
            <person name="Muzny D.M."/>
            <person name="Ioannidis P."/>
            <person name="Waterhouse R.M."/>
            <person name="Zdobnov E.M."/>
            <person name="James P.J."/>
            <person name="Bagnall N.H."/>
            <person name="Kotze A.C."/>
            <person name="Gibbs R.A."/>
            <person name="Richards S."/>
            <person name="Batterham P."/>
            <person name="Gasser R.B."/>
        </authorList>
    </citation>
    <scope>NUCLEOTIDE SEQUENCE [LARGE SCALE GENOMIC DNA]</scope>
    <source>
        <strain evidence="2 3">LS</strain>
        <tissue evidence="2">Full body</tissue>
    </source>
</reference>
<accession>A0A0L0CCV5</accession>
<protein>
    <recommendedName>
        <fullName evidence="4">Pupal cuticle protein G1A</fullName>
    </recommendedName>
</protein>
<dbReference type="Pfam" id="PF04527">
    <property type="entry name" value="Retinin_C"/>
    <property type="match status" value="3"/>
</dbReference>
<proteinExistence type="predicted"/>
<dbReference type="PANTHER" id="PTHR34931">
    <property type="entry name" value="FI02976P-RELATED"/>
    <property type="match status" value="1"/>
</dbReference>
<evidence type="ECO:0000313" key="2">
    <source>
        <dbReference type="EMBL" id="KNC30080.1"/>
    </source>
</evidence>
<dbReference type="OMA" id="NVCIPEP"/>
<sequence length="398" mass="41400">MFKLVVLSALFAVVLARPGLYESEKLVYSAPAYASVVQQEHGYAHVGSVVKSVPSAVSHQSQSVVHSSAHVVEDVLAPAVKSTEYTTKTLVAPVIKTYTAPVYVKTVSAPVVYKSYAEAAPVVLSALFAVALARPGLYESEKLVYSAPAYASVVQQEHGYAHVGSIVNSVPSAVSHQSQSVVHGSAHYVEDVLAPAVKSTEYTTKTLVAPVIKTYTAPAYVKTVSTPVVYKSYAEAAPVVLSALLAVAAARPSLVESPVVYSAPADTVTVQETGYAHVGNVVKSVPSAISHHSNAVVHSTAHTVEDVVAPAVKTTEYTTKTLATPVVESYAVAPTVVKTVESAPLVHSTVAAAPLVQSVATPVVHTYAAAAPVLHSYAAPVTTYAASSPLTYTATGVW</sequence>
<dbReference type="InterPro" id="IPR007614">
    <property type="entry name" value="Retinin_C"/>
</dbReference>
<gene>
    <name evidence="2" type="ORF">FF38_09555</name>
</gene>
<keyword evidence="3" id="KW-1185">Reference proteome</keyword>